<keyword evidence="3 6" id="KW-0479">Metal-binding</keyword>
<dbReference type="Proteomes" id="UP000199382">
    <property type="component" value="Unassembled WGS sequence"/>
</dbReference>
<feature type="domain" description="Cytochrome c" evidence="8">
    <location>
        <begin position="23"/>
        <end position="126"/>
    </location>
</feature>
<dbReference type="Pfam" id="PF00034">
    <property type="entry name" value="Cytochrom_C"/>
    <property type="match status" value="1"/>
</dbReference>
<dbReference type="Gene3D" id="1.10.760.10">
    <property type="entry name" value="Cytochrome c-like domain"/>
    <property type="match status" value="1"/>
</dbReference>
<dbReference type="InterPro" id="IPR002327">
    <property type="entry name" value="Cyt_c_1A/1B"/>
</dbReference>
<sequence length="174" mass="18525">MKLFGFWGAFASVGLAATAIAEGDPEKGGKVFRKCKACHAVGDDATNKTGPLLNGIVGRPAGQRPDLKYSSSLKELAEGGLTWDAATLAAFLSKPKEVVPGGSMPFAGLRKKQDIADVIACLSGFGKTADATQSSSRWRPIPRSRPFPHQEPVSSRREITSPPSRYITITKPIE</sequence>
<keyword evidence="5 6" id="KW-0408">Iron</keyword>
<proteinExistence type="predicted"/>
<dbReference type="InterPro" id="IPR009056">
    <property type="entry name" value="Cyt_c-like_dom"/>
</dbReference>
<dbReference type="GO" id="GO:0009055">
    <property type="term" value="F:electron transfer activity"/>
    <property type="evidence" value="ECO:0007669"/>
    <property type="project" value="InterPro"/>
</dbReference>
<dbReference type="GO" id="GO:0020037">
    <property type="term" value="F:heme binding"/>
    <property type="evidence" value="ECO:0007669"/>
    <property type="project" value="InterPro"/>
</dbReference>
<evidence type="ECO:0000256" key="6">
    <source>
        <dbReference type="PROSITE-ProRule" id="PRU00433"/>
    </source>
</evidence>
<evidence type="ECO:0000256" key="7">
    <source>
        <dbReference type="SAM" id="MobiDB-lite"/>
    </source>
</evidence>
<name>A0A1G9HWN2_9RHOB</name>
<evidence type="ECO:0000313" key="9">
    <source>
        <dbReference type="EMBL" id="SDL17371.1"/>
    </source>
</evidence>
<protein>
    <submittedName>
        <fullName evidence="9">Cytochrome c</fullName>
    </submittedName>
</protein>
<organism evidence="9 10">
    <name type="scientific">Aliiruegeria lutimaris</name>
    <dbReference type="NCBI Taxonomy" id="571298"/>
    <lineage>
        <taxon>Bacteria</taxon>
        <taxon>Pseudomonadati</taxon>
        <taxon>Pseudomonadota</taxon>
        <taxon>Alphaproteobacteria</taxon>
        <taxon>Rhodobacterales</taxon>
        <taxon>Roseobacteraceae</taxon>
        <taxon>Aliiruegeria</taxon>
    </lineage>
</organism>
<evidence type="ECO:0000313" key="10">
    <source>
        <dbReference type="Proteomes" id="UP000199382"/>
    </source>
</evidence>
<dbReference type="SUPFAM" id="SSF46626">
    <property type="entry name" value="Cytochrome c"/>
    <property type="match status" value="1"/>
</dbReference>
<dbReference type="PROSITE" id="PS51007">
    <property type="entry name" value="CYTC"/>
    <property type="match status" value="1"/>
</dbReference>
<feature type="region of interest" description="Disordered" evidence="7">
    <location>
        <begin position="130"/>
        <end position="174"/>
    </location>
</feature>
<accession>A0A1G9HWN2</accession>
<dbReference type="STRING" id="571298.SAMN04488026_10714"/>
<keyword evidence="1" id="KW-0813">Transport</keyword>
<evidence type="ECO:0000256" key="2">
    <source>
        <dbReference type="ARBA" id="ARBA00022617"/>
    </source>
</evidence>
<evidence type="ECO:0000256" key="5">
    <source>
        <dbReference type="ARBA" id="ARBA00023004"/>
    </source>
</evidence>
<gene>
    <name evidence="9" type="ORF">SAMN04488026_10714</name>
</gene>
<evidence type="ECO:0000256" key="3">
    <source>
        <dbReference type="ARBA" id="ARBA00022723"/>
    </source>
</evidence>
<dbReference type="EMBL" id="FNEK01000071">
    <property type="protein sequence ID" value="SDL17371.1"/>
    <property type="molecule type" value="Genomic_DNA"/>
</dbReference>
<dbReference type="PRINTS" id="PR00604">
    <property type="entry name" value="CYTCHRMECIAB"/>
</dbReference>
<evidence type="ECO:0000256" key="1">
    <source>
        <dbReference type="ARBA" id="ARBA00022448"/>
    </source>
</evidence>
<keyword evidence="2 6" id="KW-0349">Heme</keyword>
<dbReference type="OrthoDB" id="9805828at2"/>
<keyword evidence="4" id="KW-0249">Electron transport</keyword>
<reference evidence="9 10" key="1">
    <citation type="submission" date="2016-10" db="EMBL/GenBank/DDBJ databases">
        <authorList>
            <person name="de Groot N.N."/>
        </authorList>
    </citation>
    <scope>NUCLEOTIDE SEQUENCE [LARGE SCALE GENOMIC DNA]</scope>
    <source>
        <strain evidence="9 10">DSM 25294</strain>
    </source>
</reference>
<dbReference type="GO" id="GO:0046872">
    <property type="term" value="F:metal ion binding"/>
    <property type="evidence" value="ECO:0007669"/>
    <property type="project" value="UniProtKB-KW"/>
</dbReference>
<dbReference type="AlphaFoldDB" id="A0A1G9HWN2"/>
<dbReference type="RefSeq" id="WP_139188513.1">
    <property type="nucleotide sequence ID" value="NZ_FNEK01000071.1"/>
</dbReference>
<evidence type="ECO:0000259" key="8">
    <source>
        <dbReference type="PROSITE" id="PS51007"/>
    </source>
</evidence>
<dbReference type="InterPro" id="IPR036909">
    <property type="entry name" value="Cyt_c-like_dom_sf"/>
</dbReference>
<keyword evidence="10" id="KW-1185">Reference proteome</keyword>
<dbReference type="PANTHER" id="PTHR11961">
    <property type="entry name" value="CYTOCHROME C"/>
    <property type="match status" value="1"/>
</dbReference>
<evidence type="ECO:0000256" key="4">
    <source>
        <dbReference type="ARBA" id="ARBA00022982"/>
    </source>
</evidence>